<protein>
    <submittedName>
        <fullName evidence="1">Uncharacterized protein</fullName>
    </submittedName>
</protein>
<reference evidence="1 2" key="1">
    <citation type="journal article" date="2017" name="Mol. Biol. Evol.">
        <title>The 4-celled Tetrabaena socialis nuclear genome reveals the essential components for genetic control of cell number at the origin of multicellularity in the volvocine lineage.</title>
        <authorList>
            <person name="Featherston J."/>
            <person name="Arakaki Y."/>
            <person name="Hanschen E.R."/>
            <person name="Ferris P.J."/>
            <person name="Michod R.E."/>
            <person name="Olson B.J.S.C."/>
            <person name="Nozaki H."/>
            <person name="Durand P.M."/>
        </authorList>
    </citation>
    <scope>NUCLEOTIDE SEQUENCE [LARGE SCALE GENOMIC DNA]</scope>
    <source>
        <strain evidence="1 2">NIES-571</strain>
    </source>
</reference>
<sequence length="238" mass="23141">MEFGCGAAQGPNFQSSLCLEEDGALAAVEAEFDRRFGRASQGVPGSVDVSQQLSQQLTDVSGHASPCEHAGASPQPTIKRRGLSLADAAAGGGSPLARQSCAAAMYSAGNGTVNGANGANGVNGINGLNGGGGGEECELSGSYDASATSTPMSLNAKMRLASIRLSYADGIVGGGGGGGGLLSARASGTYEEDGGSGSLPVVAGPAVAPGAPAGARPEKVSPRIAAVSAVPSHRRSLG</sequence>
<evidence type="ECO:0000313" key="1">
    <source>
        <dbReference type="EMBL" id="PNH12286.1"/>
    </source>
</evidence>
<gene>
    <name evidence="1" type="ORF">TSOC_000802</name>
</gene>
<keyword evidence="2" id="KW-1185">Reference proteome</keyword>
<dbReference type="EMBL" id="PGGS01000011">
    <property type="protein sequence ID" value="PNH12286.1"/>
    <property type="molecule type" value="Genomic_DNA"/>
</dbReference>
<accession>A0A2J8AIE2</accession>
<name>A0A2J8AIE2_9CHLO</name>
<dbReference type="OrthoDB" id="545823at2759"/>
<proteinExistence type="predicted"/>
<organism evidence="1 2">
    <name type="scientific">Tetrabaena socialis</name>
    <dbReference type="NCBI Taxonomy" id="47790"/>
    <lineage>
        <taxon>Eukaryota</taxon>
        <taxon>Viridiplantae</taxon>
        <taxon>Chlorophyta</taxon>
        <taxon>core chlorophytes</taxon>
        <taxon>Chlorophyceae</taxon>
        <taxon>CS clade</taxon>
        <taxon>Chlamydomonadales</taxon>
        <taxon>Tetrabaenaceae</taxon>
        <taxon>Tetrabaena</taxon>
    </lineage>
</organism>
<dbReference type="Proteomes" id="UP000236333">
    <property type="component" value="Unassembled WGS sequence"/>
</dbReference>
<comment type="caution">
    <text evidence="1">The sequence shown here is derived from an EMBL/GenBank/DDBJ whole genome shotgun (WGS) entry which is preliminary data.</text>
</comment>
<dbReference type="AlphaFoldDB" id="A0A2J8AIE2"/>
<evidence type="ECO:0000313" key="2">
    <source>
        <dbReference type="Proteomes" id="UP000236333"/>
    </source>
</evidence>